<dbReference type="GO" id="GO:0070967">
    <property type="term" value="F:coenzyme F420 binding"/>
    <property type="evidence" value="ECO:0007669"/>
    <property type="project" value="TreeGrafter"/>
</dbReference>
<dbReference type="PANTHER" id="PTHR35176:SF6">
    <property type="entry name" value="HEME OXYGENASE HI_0854-RELATED"/>
    <property type="match status" value="1"/>
</dbReference>
<comment type="caution">
    <text evidence="2">The sequence shown here is derived from an EMBL/GenBank/DDBJ whole genome shotgun (WGS) entry which is preliminary data.</text>
</comment>
<dbReference type="InterPro" id="IPR012349">
    <property type="entry name" value="Split_barrel_FMN-bd"/>
</dbReference>
<dbReference type="GO" id="GO:0005829">
    <property type="term" value="C:cytosol"/>
    <property type="evidence" value="ECO:0007669"/>
    <property type="project" value="TreeGrafter"/>
</dbReference>
<evidence type="ECO:0000313" key="3">
    <source>
        <dbReference type="Proteomes" id="UP000620075"/>
    </source>
</evidence>
<dbReference type="SUPFAM" id="SSF50475">
    <property type="entry name" value="FMN-binding split barrel"/>
    <property type="match status" value="1"/>
</dbReference>
<name>A0A934KD35_9BACT</name>
<dbReference type="Gene3D" id="2.30.110.10">
    <property type="entry name" value="Electron Transport, Fmn-binding Protein, Chain A"/>
    <property type="match status" value="1"/>
</dbReference>
<proteinExistence type="predicted"/>
<dbReference type="AlphaFoldDB" id="A0A934KD35"/>
<organism evidence="2 3">
    <name type="scientific">Candidatus Dormiibacter inghamiae</name>
    <dbReference type="NCBI Taxonomy" id="3127013"/>
    <lineage>
        <taxon>Bacteria</taxon>
        <taxon>Bacillati</taxon>
        <taxon>Candidatus Dormiibacterota</taxon>
        <taxon>Candidatus Dormibacteria</taxon>
        <taxon>Candidatus Dormibacterales</taxon>
        <taxon>Candidatus Dormibacteraceae</taxon>
        <taxon>Candidatus Dormiibacter</taxon>
    </lineage>
</organism>
<gene>
    <name evidence="2" type="ORF">JF888_05205</name>
</gene>
<dbReference type="GO" id="GO:0016627">
    <property type="term" value="F:oxidoreductase activity, acting on the CH-CH group of donors"/>
    <property type="evidence" value="ECO:0007669"/>
    <property type="project" value="TreeGrafter"/>
</dbReference>
<dbReference type="EMBL" id="JAEKNQ010000021">
    <property type="protein sequence ID" value="MBJ7602575.1"/>
    <property type="molecule type" value="Genomic_DNA"/>
</dbReference>
<dbReference type="PANTHER" id="PTHR35176">
    <property type="entry name" value="HEME OXYGENASE HI_0854-RELATED"/>
    <property type="match status" value="1"/>
</dbReference>
<reference evidence="2 3" key="1">
    <citation type="submission" date="2020-10" db="EMBL/GenBank/DDBJ databases">
        <title>Ca. Dormibacterota MAGs.</title>
        <authorList>
            <person name="Montgomery K."/>
        </authorList>
    </citation>
    <scope>NUCLEOTIDE SEQUENCE [LARGE SCALE GENOMIC DNA]</scope>
    <source>
        <strain evidence="2">SC8811_S16_3</strain>
    </source>
</reference>
<evidence type="ECO:0000313" key="2">
    <source>
        <dbReference type="EMBL" id="MBJ7602575.1"/>
    </source>
</evidence>
<dbReference type="InterPro" id="IPR052019">
    <property type="entry name" value="F420H2_bilvrd_red/Heme_oxyg"/>
</dbReference>
<sequence>MLSWRDLELAEPELASAAGELFRVHKHHVLATLRRNGSPRLSGQEVGFSDGELWFGVMGGALRARDLQRDGRFELHTSSTDPPNWTGDAKLAGLAEEITDPEEVRRAMSAQEQVPPGSVHLFRCRLAEVVLTRLGEPADHLVLESWREGRGVLRRERR</sequence>
<dbReference type="Proteomes" id="UP000620075">
    <property type="component" value="Unassembled WGS sequence"/>
</dbReference>
<evidence type="ECO:0000256" key="1">
    <source>
        <dbReference type="ARBA" id="ARBA00023002"/>
    </source>
</evidence>
<keyword evidence="1" id="KW-0560">Oxidoreductase</keyword>
<accession>A0A934KD35</accession>
<protein>
    <submittedName>
        <fullName evidence="2">Pyridoxamine 5'-phosphate oxidase</fullName>
    </submittedName>
</protein>